<evidence type="ECO:0000313" key="2">
    <source>
        <dbReference type="Proteomes" id="UP000199337"/>
    </source>
</evidence>
<dbReference type="EMBL" id="FOOX01000032">
    <property type="protein sequence ID" value="SFH38965.1"/>
    <property type="molecule type" value="Genomic_DNA"/>
</dbReference>
<name>A0A1I2ZMT2_9FIRM</name>
<evidence type="ECO:0008006" key="3">
    <source>
        <dbReference type="Google" id="ProtNLM"/>
    </source>
</evidence>
<keyword evidence="2" id="KW-1185">Reference proteome</keyword>
<accession>A0A1I2ZMT2</accession>
<evidence type="ECO:0000313" key="1">
    <source>
        <dbReference type="EMBL" id="SFH38965.1"/>
    </source>
</evidence>
<gene>
    <name evidence="1" type="ORF">SAMN05660649_05020</name>
</gene>
<dbReference type="AlphaFoldDB" id="A0A1I2ZMT2"/>
<reference evidence="2" key="1">
    <citation type="submission" date="2016-10" db="EMBL/GenBank/DDBJ databases">
        <authorList>
            <person name="Varghese N."/>
            <person name="Submissions S."/>
        </authorList>
    </citation>
    <scope>NUCLEOTIDE SEQUENCE [LARGE SCALE GENOMIC DNA]</scope>
    <source>
        <strain evidence="2">DSM 17038</strain>
    </source>
</reference>
<dbReference type="Proteomes" id="UP000199337">
    <property type="component" value="Unassembled WGS sequence"/>
</dbReference>
<organism evidence="1 2">
    <name type="scientific">Desulfotruncus arcticus DSM 17038</name>
    <dbReference type="NCBI Taxonomy" id="1121424"/>
    <lineage>
        <taxon>Bacteria</taxon>
        <taxon>Bacillati</taxon>
        <taxon>Bacillota</taxon>
        <taxon>Clostridia</taxon>
        <taxon>Eubacteriales</taxon>
        <taxon>Desulfallaceae</taxon>
        <taxon>Desulfotruncus</taxon>
    </lineage>
</organism>
<proteinExistence type="predicted"/>
<protein>
    <recommendedName>
        <fullName evidence="3">Metal-sensitive transcriptional repressor</fullName>
    </recommendedName>
</protein>
<sequence>MDTLTKQDNLQSVLEDIRNHLTVLKGLVQISSNKQFCEQTEVFILESVNNANNLITEALVLINKD</sequence>